<dbReference type="eggNOG" id="COG3900">
    <property type="taxonomic scope" value="Bacteria"/>
</dbReference>
<name>U5DPG6_9CHRO</name>
<accession>U5DPG6</accession>
<dbReference type="InParanoid" id="U5DPG6"/>
<dbReference type="RefSeq" id="WP_022604550.1">
    <property type="nucleotide sequence ID" value="NZ_ASSJ01000008.1"/>
</dbReference>
<proteinExistence type="predicted"/>
<organism evidence="1 2">
    <name type="scientific">Rubidibacter lacunae KORDI 51-2</name>
    <dbReference type="NCBI Taxonomy" id="582515"/>
    <lineage>
        <taxon>Bacteria</taxon>
        <taxon>Bacillati</taxon>
        <taxon>Cyanobacteriota</taxon>
        <taxon>Cyanophyceae</taxon>
        <taxon>Oscillatoriophycideae</taxon>
        <taxon>Chroococcales</taxon>
        <taxon>Aphanothecaceae</taxon>
        <taxon>Rubidibacter</taxon>
    </lineage>
</organism>
<dbReference type="STRING" id="582515.KR51_00005950"/>
<sequence length="275" mass="30338">MAIARDLIGLGIGVLVSSALGWSATMPAGAQLSPPPEETLPLRIDIESTASDTQERADRLLRAAMEFVSNQQTLRFEAEITYDNVFSTGEKAQYTAYQETTLQRPNLLRTDYSGNLRATRFFYDGRSATLQDTDRQFYATSPAPPTVDETIVALRERFNVRLPLSNLLSSDPYALIAPQIESSRYLGLSVVNGLPCHSLLFVGKDVNFQIWIVADGDPVPQKLVINYKNLPGSPQYSALFVNWDFSPAIAPDTFAFVAPEGVGRVRFIPSTDDLP</sequence>
<dbReference type="InterPro" id="IPR029046">
    <property type="entry name" value="LolA/LolB/LppX"/>
</dbReference>
<evidence type="ECO:0000313" key="2">
    <source>
        <dbReference type="Proteomes" id="UP000016960"/>
    </source>
</evidence>
<evidence type="ECO:0000313" key="1">
    <source>
        <dbReference type="EMBL" id="ERN42747.1"/>
    </source>
</evidence>
<dbReference type="EMBL" id="ASSJ01000008">
    <property type="protein sequence ID" value="ERN42747.1"/>
    <property type="molecule type" value="Genomic_DNA"/>
</dbReference>
<dbReference type="InterPro" id="IPR019207">
    <property type="entry name" value="DUF2092"/>
</dbReference>
<dbReference type="Proteomes" id="UP000016960">
    <property type="component" value="Unassembled WGS sequence"/>
</dbReference>
<protein>
    <submittedName>
        <fullName evidence="1">Putative periplasmic protein</fullName>
    </submittedName>
</protein>
<reference evidence="1 2" key="1">
    <citation type="submission" date="2013-05" db="EMBL/GenBank/DDBJ databases">
        <title>Draft genome sequence of Rubidibacter lacunae KORDI 51-2.</title>
        <authorList>
            <person name="Choi D.H."/>
            <person name="Noh J.H."/>
            <person name="Kwon K.-K."/>
            <person name="Lee J.-H."/>
            <person name="Ryu J.-Y."/>
        </authorList>
    </citation>
    <scope>NUCLEOTIDE SEQUENCE [LARGE SCALE GENOMIC DNA]</scope>
    <source>
        <strain evidence="1 2">KORDI 51-2</strain>
    </source>
</reference>
<dbReference type="Pfam" id="PF09865">
    <property type="entry name" value="DUF2092"/>
    <property type="match status" value="1"/>
</dbReference>
<dbReference type="AlphaFoldDB" id="U5DPG6"/>
<dbReference type="SUPFAM" id="SSF89392">
    <property type="entry name" value="Prokaryotic lipoproteins and lipoprotein localization factors"/>
    <property type="match status" value="1"/>
</dbReference>
<dbReference type="Gene3D" id="2.50.20.10">
    <property type="entry name" value="Lipoprotein localisation LolA/LolB/LppX"/>
    <property type="match status" value="1"/>
</dbReference>
<gene>
    <name evidence="1" type="ORF">KR51_00005950</name>
</gene>
<comment type="caution">
    <text evidence="1">The sequence shown here is derived from an EMBL/GenBank/DDBJ whole genome shotgun (WGS) entry which is preliminary data.</text>
</comment>
<keyword evidence="2" id="KW-1185">Reference proteome</keyword>